<keyword evidence="15" id="KW-1185">Reference proteome</keyword>
<reference evidence="15" key="1">
    <citation type="journal article" date="2016" name="Nature">
        <title>The genome of the seagrass Zostera marina reveals angiosperm adaptation to the sea.</title>
        <authorList>
            <person name="Olsen J.L."/>
            <person name="Rouze P."/>
            <person name="Verhelst B."/>
            <person name="Lin Y.-C."/>
            <person name="Bayer T."/>
            <person name="Collen J."/>
            <person name="Dattolo E."/>
            <person name="De Paoli E."/>
            <person name="Dittami S."/>
            <person name="Maumus F."/>
            <person name="Michel G."/>
            <person name="Kersting A."/>
            <person name="Lauritano C."/>
            <person name="Lohaus R."/>
            <person name="Toepel M."/>
            <person name="Tonon T."/>
            <person name="Vanneste K."/>
            <person name="Amirebrahimi M."/>
            <person name="Brakel J."/>
            <person name="Bostroem C."/>
            <person name="Chovatia M."/>
            <person name="Grimwood J."/>
            <person name="Jenkins J.W."/>
            <person name="Jueterbock A."/>
            <person name="Mraz A."/>
            <person name="Stam W.T."/>
            <person name="Tice H."/>
            <person name="Bornberg-Bauer E."/>
            <person name="Green P.J."/>
            <person name="Pearson G.A."/>
            <person name="Procaccini G."/>
            <person name="Duarte C.M."/>
            <person name="Schmutz J."/>
            <person name="Reusch T.B.H."/>
            <person name="Van de Peer Y."/>
        </authorList>
    </citation>
    <scope>NUCLEOTIDE SEQUENCE [LARGE SCALE GENOMIC DNA]</scope>
    <source>
        <strain evidence="15">cv. Finnish</strain>
    </source>
</reference>
<evidence type="ECO:0000256" key="10">
    <source>
        <dbReference type="ARBA" id="ARBA00022840"/>
    </source>
</evidence>
<comment type="catalytic activity">
    <reaction evidence="1">
        <text>1-(5-phospho-beta-D-ribosyl)-5'-AMP + H2O = 1-(5-phospho-beta-D-ribosyl)-5-[(5-phospho-beta-D-ribosylamino)methylideneamino]imidazole-4-carboxamide</text>
        <dbReference type="Rhea" id="RHEA:20049"/>
        <dbReference type="ChEBI" id="CHEBI:15377"/>
        <dbReference type="ChEBI" id="CHEBI:58435"/>
        <dbReference type="ChEBI" id="CHEBI:59457"/>
        <dbReference type="EC" id="3.5.4.19"/>
    </reaction>
</comment>
<dbReference type="OrthoDB" id="1703565at2759"/>
<dbReference type="GO" id="GO:0000105">
    <property type="term" value="P:L-histidine biosynthetic process"/>
    <property type="evidence" value="ECO:0007669"/>
    <property type="project" value="UniProtKB-UniPathway"/>
</dbReference>
<evidence type="ECO:0000256" key="5">
    <source>
        <dbReference type="ARBA" id="ARBA00007731"/>
    </source>
</evidence>
<dbReference type="InterPro" id="IPR002496">
    <property type="entry name" value="PRib_AMP_CycHydrolase_dom"/>
</dbReference>
<gene>
    <name evidence="14" type="ORF">ZOSMA_172G00480</name>
</gene>
<accession>A0A0K9PSI1</accession>
<dbReference type="InterPro" id="IPR023019">
    <property type="entry name" value="His_synth_HisIE"/>
</dbReference>
<keyword evidence="8" id="KW-0547">Nucleotide-binding</keyword>
<feature type="domain" description="Phosphoribosyl-AMP cyclohydrolase" evidence="13">
    <location>
        <begin position="113"/>
        <end position="186"/>
    </location>
</feature>
<evidence type="ECO:0000256" key="6">
    <source>
        <dbReference type="ARBA" id="ARBA00008299"/>
    </source>
</evidence>
<dbReference type="GO" id="GO:0005524">
    <property type="term" value="F:ATP binding"/>
    <property type="evidence" value="ECO:0007669"/>
    <property type="project" value="UniProtKB-KW"/>
</dbReference>
<dbReference type="SUPFAM" id="SSF101386">
    <property type="entry name" value="all-alpha NTP pyrophosphatases"/>
    <property type="match status" value="1"/>
</dbReference>
<dbReference type="InterPro" id="IPR021130">
    <property type="entry name" value="PRib-ATP_PPHydrolase-like"/>
</dbReference>
<dbReference type="InterPro" id="IPR008179">
    <property type="entry name" value="HisE"/>
</dbReference>
<keyword evidence="12" id="KW-0511">Multifunctional enzyme</keyword>
<comment type="pathway">
    <text evidence="3">Amino-acid biosynthesis; L-histidine biosynthesis; L-histidine from 5-phospho-alpha-D-ribose 1-diphosphate: step 3/9.</text>
</comment>
<keyword evidence="11" id="KW-0368">Histidine biosynthesis</keyword>
<dbReference type="Pfam" id="PF01502">
    <property type="entry name" value="PRA-CH"/>
    <property type="match status" value="1"/>
</dbReference>
<dbReference type="Proteomes" id="UP000036987">
    <property type="component" value="Unassembled WGS sequence"/>
</dbReference>
<evidence type="ECO:0000256" key="1">
    <source>
        <dbReference type="ARBA" id="ARBA00000024"/>
    </source>
</evidence>
<dbReference type="SUPFAM" id="SSF141734">
    <property type="entry name" value="HisI-like"/>
    <property type="match status" value="1"/>
</dbReference>
<name>A0A0K9PSI1_ZOSMR</name>
<comment type="caution">
    <text evidence="14">The sequence shown here is derived from an EMBL/GenBank/DDBJ whole genome shotgun (WGS) entry which is preliminary data.</text>
</comment>
<keyword evidence="7" id="KW-0028">Amino-acid biosynthesis</keyword>
<dbReference type="OMA" id="ERSCFHQ"/>
<evidence type="ECO:0000256" key="4">
    <source>
        <dbReference type="ARBA" id="ARBA00005204"/>
    </source>
</evidence>
<dbReference type="FunFam" id="3.10.20.810:FF:000001">
    <property type="entry name" value="Histidine biosynthesis bifunctional protein HisIE"/>
    <property type="match status" value="1"/>
</dbReference>
<evidence type="ECO:0000256" key="12">
    <source>
        <dbReference type="ARBA" id="ARBA00023268"/>
    </source>
</evidence>
<comment type="pathway">
    <text evidence="4">Amino-acid biosynthesis; L-histidine biosynthesis; L-histidine from 5-phospho-alpha-D-ribose 1-diphosphate: step 2/9.</text>
</comment>
<evidence type="ECO:0000313" key="15">
    <source>
        <dbReference type="Proteomes" id="UP000036987"/>
    </source>
</evidence>
<dbReference type="PANTHER" id="PTHR42945">
    <property type="entry name" value="HISTIDINE BIOSYNTHESIS BIFUNCTIONAL PROTEIN"/>
    <property type="match status" value="1"/>
</dbReference>
<dbReference type="Gene3D" id="1.10.287.1080">
    <property type="entry name" value="MazG-like"/>
    <property type="match status" value="1"/>
</dbReference>
<dbReference type="STRING" id="29655.A0A0K9PSI1"/>
<proteinExistence type="inferred from homology"/>
<dbReference type="CDD" id="cd11534">
    <property type="entry name" value="NTP-PPase_HisIE_like"/>
    <property type="match status" value="1"/>
</dbReference>
<evidence type="ECO:0000259" key="13">
    <source>
        <dbReference type="Pfam" id="PF01502"/>
    </source>
</evidence>
<dbReference type="AlphaFoldDB" id="A0A0K9PSI1"/>
<sequence>MHYGIDCLPHYFSVNLEHPYKEFFPSIFVTSRVSCPGFVSLPKNIILRRAVSSSAAASFQPSFSKDADGFSSYSEHPHQLNSKVDAFLESLKWDEKGLMVAIAQNVDTGAIMMQGFINKEALAKTISSQKATFYSRSRSSLWTKGETSTNFIHVIDIFFDCDLDSVIYLGKPDGPSCHTGSETCYFLSMSDVLRDPQAIEHRLALTTLYSLENIISQRRDEVVTSAKPSWTKRLLNDAELLCSKVREEAEELVQTVVEKEDSLRTASEMADLLYHAMVLLSLKNVKLEQVFEVLRNRFSQSGIDEKNSRRR</sequence>
<evidence type="ECO:0000256" key="2">
    <source>
        <dbReference type="ARBA" id="ARBA00001460"/>
    </source>
</evidence>
<dbReference type="Pfam" id="PF01503">
    <property type="entry name" value="PRA-PH"/>
    <property type="match status" value="1"/>
</dbReference>
<dbReference type="GO" id="GO:0004636">
    <property type="term" value="F:phosphoribosyl-ATP diphosphatase activity"/>
    <property type="evidence" value="ECO:0007669"/>
    <property type="project" value="UniProtKB-EC"/>
</dbReference>
<evidence type="ECO:0000256" key="7">
    <source>
        <dbReference type="ARBA" id="ARBA00022605"/>
    </source>
</evidence>
<evidence type="ECO:0000256" key="11">
    <source>
        <dbReference type="ARBA" id="ARBA00023102"/>
    </source>
</evidence>
<dbReference type="EMBL" id="LFYR01000650">
    <property type="protein sequence ID" value="KMZ71919.1"/>
    <property type="molecule type" value="Genomic_DNA"/>
</dbReference>
<keyword evidence="10" id="KW-0067">ATP-binding</keyword>
<dbReference type="GO" id="GO:0004635">
    <property type="term" value="F:phosphoribosyl-AMP cyclohydrolase activity"/>
    <property type="evidence" value="ECO:0007669"/>
    <property type="project" value="UniProtKB-EC"/>
</dbReference>
<dbReference type="HAMAP" id="MF_01019">
    <property type="entry name" value="HisIE"/>
    <property type="match status" value="1"/>
</dbReference>
<evidence type="ECO:0000256" key="3">
    <source>
        <dbReference type="ARBA" id="ARBA00005169"/>
    </source>
</evidence>
<dbReference type="PANTHER" id="PTHR42945:SF1">
    <property type="entry name" value="HISTIDINE BIOSYNTHESIS BIFUNCTIONAL PROTEIN HIS7"/>
    <property type="match status" value="1"/>
</dbReference>
<evidence type="ECO:0000313" key="14">
    <source>
        <dbReference type="EMBL" id="KMZ71919.1"/>
    </source>
</evidence>
<evidence type="ECO:0000256" key="9">
    <source>
        <dbReference type="ARBA" id="ARBA00022801"/>
    </source>
</evidence>
<comment type="similarity">
    <text evidence="6">In the N-terminal section; belongs to the PRA-CH family.</text>
</comment>
<dbReference type="UniPathway" id="UPA00031">
    <property type="reaction ID" value="UER00007"/>
</dbReference>
<organism evidence="14 15">
    <name type="scientific">Zostera marina</name>
    <name type="common">Eelgrass</name>
    <dbReference type="NCBI Taxonomy" id="29655"/>
    <lineage>
        <taxon>Eukaryota</taxon>
        <taxon>Viridiplantae</taxon>
        <taxon>Streptophyta</taxon>
        <taxon>Embryophyta</taxon>
        <taxon>Tracheophyta</taxon>
        <taxon>Spermatophyta</taxon>
        <taxon>Magnoliopsida</taxon>
        <taxon>Liliopsida</taxon>
        <taxon>Zosteraceae</taxon>
        <taxon>Zostera</taxon>
    </lineage>
</organism>
<comment type="similarity">
    <text evidence="5">In the C-terminal section; belongs to the PRA-PH family.</text>
</comment>
<dbReference type="NCBIfam" id="TIGR03188">
    <property type="entry name" value="histidine_hisI"/>
    <property type="match status" value="1"/>
</dbReference>
<protein>
    <submittedName>
        <fullName evidence="14">Phosphoribosyl-ATP diphosphatase, Phosphoribosyl-AMP cyclohydrolase</fullName>
    </submittedName>
</protein>
<dbReference type="Gene3D" id="3.10.20.810">
    <property type="entry name" value="Phosphoribosyl-AMP cyclohydrolase"/>
    <property type="match status" value="1"/>
</dbReference>
<dbReference type="InterPro" id="IPR038019">
    <property type="entry name" value="PRib_AMP_CycHydrolase_sf"/>
</dbReference>
<evidence type="ECO:0000256" key="8">
    <source>
        <dbReference type="ARBA" id="ARBA00022741"/>
    </source>
</evidence>
<comment type="catalytic activity">
    <reaction evidence="2">
        <text>1-(5-phospho-beta-D-ribosyl)-ATP + H2O = 1-(5-phospho-beta-D-ribosyl)-5'-AMP + diphosphate + H(+)</text>
        <dbReference type="Rhea" id="RHEA:22828"/>
        <dbReference type="ChEBI" id="CHEBI:15377"/>
        <dbReference type="ChEBI" id="CHEBI:15378"/>
        <dbReference type="ChEBI" id="CHEBI:33019"/>
        <dbReference type="ChEBI" id="CHEBI:59457"/>
        <dbReference type="ChEBI" id="CHEBI:73183"/>
        <dbReference type="EC" id="3.6.1.31"/>
    </reaction>
</comment>
<keyword evidence="9 14" id="KW-0378">Hydrolase</keyword>